<dbReference type="PANTHER" id="PTHR42749">
    <property type="entry name" value="CELL SHAPE-DETERMINING PROTEIN MREB"/>
    <property type="match status" value="1"/>
</dbReference>
<feature type="region of interest" description="Disordered" evidence="1">
    <location>
        <begin position="794"/>
        <end position="815"/>
    </location>
</feature>
<accession>A0AAD4GN03</accession>
<dbReference type="CDD" id="cd10170">
    <property type="entry name" value="ASKHA_NBD_HSP70"/>
    <property type="match status" value="1"/>
</dbReference>
<proteinExistence type="predicted"/>
<reference evidence="2" key="2">
    <citation type="submission" date="2020-02" db="EMBL/GenBank/DDBJ databases">
        <authorList>
            <person name="Gilchrist C.L.M."/>
            <person name="Chooi Y.-H."/>
        </authorList>
    </citation>
    <scope>NUCLEOTIDE SEQUENCE</scope>
    <source>
        <strain evidence="2">MST-FP2251</strain>
    </source>
</reference>
<dbReference type="Gene3D" id="3.90.640.10">
    <property type="entry name" value="Actin, Chain A, domain 4"/>
    <property type="match status" value="1"/>
</dbReference>
<feature type="compositionally biased region" description="Low complexity" evidence="1">
    <location>
        <begin position="619"/>
        <end position="638"/>
    </location>
</feature>
<feature type="region of interest" description="Disordered" evidence="1">
    <location>
        <begin position="619"/>
        <end position="649"/>
    </location>
</feature>
<gene>
    <name evidence="2" type="ORF">FE257_004963</name>
</gene>
<feature type="region of interest" description="Disordered" evidence="1">
    <location>
        <begin position="533"/>
        <end position="574"/>
    </location>
</feature>
<evidence type="ECO:0000313" key="3">
    <source>
        <dbReference type="Proteomes" id="UP001194746"/>
    </source>
</evidence>
<sequence length="815" mass="89713">MMSEDQGLDIGIDLGTSSITVAYALRRSPEIWLLKFESDTAQKDSNELPASFARSEDTYHFGPNADAFKGCVLYEHIKLGITGRQPYRNKLLRDLHAANEKFGLRETPVSLLTQLLQHILKCLEAQVLEDPQFGELLADRSFKSLPTRCWITYPVRQNDALRISLAEAGLAVGIEDIDGVSESLAAGHFAVLKSGITFSTPSVVLLIDCGGGSTDAAVLLVEFANVQKRIRIVCATDGFSGGGQTVNEAFLTWLSREHSNVRDREDISAKFDSRKRAFDGIGVLRLTKDISLHPRDTMASFHEPLVSNITELLKTHVGAVAKGALLYARSPLTEPHIARANVGLGYLEDRDDKGNPFEGDKVEQAIGWVIRKGQAFGDESYVEYLKTVYRDEPGRPNHIIATPVYVTTDNFDESRIVENERIEWNCRITYPLDGVRRDLKNLGIAEATIPHDILFPPGSTQQVVEARFVCTFKQKGQLLWLDFSLKMKNELFPLRRTFLADAISADQSELKHHQWSTPRLDWLYRSKPGGKCHKRGRASTLEPETAEGGDQQRCSASHRQISITSEPDGETELPDSAVVVRRGMLQQDCAGAEMATTRLPVRGGMSIASLLAAGPSQVSSKSAARSSSSSDMQQTAPSLSRTTGEVEPRSNHLIQNLEKIANQTTSIDTLFLSSTLARIRTEGLEDSQRDKGIELLRKLLPAAESEEIIQSLNCPDHELDSDDDSHHISPSAIDELSSALETPEIFQLLPNPGNQLKKSLCDLPVAAEAIVQTQAWQPIGLRSAEAGKVTSLGKKATPIALPQDPTILPSRTFPK</sequence>
<comment type="caution">
    <text evidence="2">The sequence shown here is derived from an EMBL/GenBank/DDBJ whole genome shotgun (WGS) entry which is preliminary data.</text>
</comment>
<dbReference type="AlphaFoldDB" id="A0AAD4GN03"/>
<keyword evidence="3" id="KW-1185">Reference proteome</keyword>
<protein>
    <submittedName>
        <fullName evidence="2">Uncharacterized protein</fullName>
    </submittedName>
</protein>
<feature type="compositionally biased region" description="Polar residues" evidence="1">
    <location>
        <begin position="552"/>
        <end position="565"/>
    </location>
</feature>
<evidence type="ECO:0000313" key="2">
    <source>
        <dbReference type="EMBL" id="KAF9882851.1"/>
    </source>
</evidence>
<evidence type="ECO:0000256" key="1">
    <source>
        <dbReference type="SAM" id="MobiDB-lite"/>
    </source>
</evidence>
<dbReference type="InterPro" id="IPR043129">
    <property type="entry name" value="ATPase_NBD"/>
</dbReference>
<name>A0AAD4GN03_ASPNN</name>
<dbReference type="SUPFAM" id="SSF53067">
    <property type="entry name" value="Actin-like ATPase domain"/>
    <property type="match status" value="2"/>
</dbReference>
<dbReference type="PANTHER" id="PTHR42749:SF1">
    <property type="entry name" value="CELL SHAPE-DETERMINING PROTEIN MREB"/>
    <property type="match status" value="1"/>
</dbReference>
<dbReference type="Proteomes" id="UP001194746">
    <property type="component" value="Unassembled WGS sequence"/>
</dbReference>
<dbReference type="EMBL" id="VCAU01000208">
    <property type="protein sequence ID" value="KAF9882851.1"/>
    <property type="molecule type" value="Genomic_DNA"/>
</dbReference>
<reference evidence="2" key="1">
    <citation type="journal article" date="2019" name="Beilstein J. Org. Chem.">
        <title>Nanangenines: drimane sesquiterpenoids as the dominant metabolite cohort of a novel Australian fungus, Aspergillus nanangensis.</title>
        <authorList>
            <person name="Lacey H.J."/>
            <person name="Gilchrist C.L.M."/>
            <person name="Crombie A."/>
            <person name="Kalaitzis J.A."/>
            <person name="Vuong D."/>
            <person name="Rutledge P.J."/>
            <person name="Turner P."/>
            <person name="Pitt J.I."/>
            <person name="Lacey E."/>
            <person name="Chooi Y.H."/>
            <person name="Piggott A.M."/>
        </authorList>
    </citation>
    <scope>NUCLEOTIDE SEQUENCE</scope>
    <source>
        <strain evidence="2">MST-FP2251</strain>
    </source>
</reference>
<dbReference type="Gene3D" id="3.30.420.40">
    <property type="match status" value="2"/>
</dbReference>
<organism evidence="2 3">
    <name type="scientific">Aspergillus nanangensis</name>
    <dbReference type="NCBI Taxonomy" id="2582783"/>
    <lineage>
        <taxon>Eukaryota</taxon>
        <taxon>Fungi</taxon>
        <taxon>Dikarya</taxon>
        <taxon>Ascomycota</taxon>
        <taxon>Pezizomycotina</taxon>
        <taxon>Eurotiomycetes</taxon>
        <taxon>Eurotiomycetidae</taxon>
        <taxon>Eurotiales</taxon>
        <taxon>Aspergillaceae</taxon>
        <taxon>Aspergillus</taxon>
        <taxon>Aspergillus subgen. Circumdati</taxon>
    </lineage>
</organism>